<feature type="transmembrane region" description="Helical" evidence="1">
    <location>
        <begin position="47"/>
        <end position="68"/>
    </location>
</feature>
<feature type="transmembrane region" description="Helical" evidence="1">
    <location>
        <begin position="6"/>
        <end position="26"/>
    </location>
</feature>
<sequence>MFYFRTYLYGFFIWFLIVIAVGFFINSVPFDWSREYFRIVFSKNSKIIINNSILFVFLTNFIIITIYFKRRFKENLKKSMVRALIFNSIVTVFFFGNCIFGR</sequence>
<keyword evidence="1" id="KW-0472">Membrane</keyword>
<keyword evidence="1" id="KW-1133">Transmembrane helix</keyword>
<evidence type="ECO:0000256" key="1">
    <source>
        <dbReference type="SAM" id="Phobius"/>
    </source>
</evidence>
<evidence type="ECO:0000313" key="3">
    <source>
        <dbReference type="Proteomes" id="UP000001366"/>
    </source>
</evidence>
<gene>
    <name evidence="2" type="ordered locus">PERMA_1369</name>
</gene>
<dbReference type="STRING" id="123214.PERMA_1369"/>
<dbReference type="Proteomes" id="UP000001366">
    <property type="component" value="Chromosome"/>
</dbReference>
<keyword evidence="1" id="KW-0812">Transmembrane</keyword>
<accession>C0QR42</accession>
<name>C0QR42_PERMH</name>
<dbReference type="KEGG" id="pmx:PERMA_1369"/>
<protein>
    <submittedName>
        <fullName evidence="2">Uncharacterized protein</fullName>
    </submittedName>
</protein>
<reference evidence="2 3" key="1">
    <citation type="journal article" date="2009" name="J. Bacteriol.">
        <title>Complete and draft genome sequences of six members of the Aquificales.</title>
        <authorList>
            <person name="Reysenbach A.L."/>
            <person name="Hamamura N."/>
            <person name="Podar M."/>
            <person name="Griffiths E."/>
            <person name="Ferreira S."/>
            <person name="Hochstein R."/>
            <person name="Heidelberg J."/>
            <person name="Johnson J."/>
            <person name="Mead D."/>
            <person name="Pohorille A."/>
            <person name="Sarmiento M."/>
            <person name="Schweighofer K."/>
            <person name="Seshadri R."/>
            <person name="Voytek M.A."/>
        </authorList>
    </citation>
    <scope>NUCLEOTIDE SEQUENCE [LARGE SCALE GENOMIC DNA]</scope>
    <source>
        <strain evidence="3">DSM 14350 / EX-H1</strain>
    </source>
</reference>
<feature type="transmembrane region" description="Helical" evidence="1">
    <location>
        <begin position="80"/>
        <end position="100"/>
    </location>
</feature>
<proteinExistence type="predicted"/>
<evidence type="ECO:0000313" key="2">
    <source>
        <dbReference type="EMBL" id="ACO04214.1"/>
    </source>
</evidence>
<keyword evidence="3" id="KW-1185">Reference proteome</keyword>
<dbReference type="PaxDb" id="123214-PERMA_1369"/>
<dbReference type="AlphaFoldDB" id="C0QR42"/>
<dbReference type="HOGENOM" id="CLU_2274734_0_0_0"/>
<organism evidence="2 3">
    <name type="scientific">Persephonella marina (strain DSM 14350 / EX-H1)</name>
    <dbReference type="NCBI Taxonomy" id="123214"/>
    <lineage>
        <taxon>Bacteria</taxon>
        <taxon>Pseudomonadati</taxon>
        <taxon>Aquificota</taxon>
        <taxon>Aquificia</taxon>
        <taxon>Aquificales</taxon>
        <taxon>Hydrogenothermaceae</taxon>
        <taxon>Persephonella</taxon>
    </lineage>
</organism>
<dbReference type="EMBL" id="CP001230">
    <property type="protein sequence ID" value="ACO04214.1"/>
    <property type="molecule type" value="Genomic_DNA"/>
</dbReference>